<dbReference type="GeneID" id="40752351"/>
<dbReference type="STRING" id="1043002.A0A074XWD3"/>
<name>A0A074XWD3_AURPU</name>
<dbReference type="Proteomes" id="UP000030706">
    <property type="component" value="Unassembled WGS sequence"/>
</dbReference>
<keyword evidence="1" id="KW-1133">Transmembrane helix</keyword>
<protein>
    <submittedName>
        <fullName evidence="2">Uncharacterized protein</fullName>
    </submittedName>
</protein>
<reference evidence="2 3" key="1">
    <citation type="journal article" date="2014" name="BMC Genomics">
        <title>Genome sequencing of four Aureobasidium pullulans varieties: biotechnological potential, stress tolerance, and description of new species.</title>
        <authorList>
            <person name="Gostin Ar C."/>
            <person name="Ohm R.A."/>
            <person name="Kogej T."/>
            <person name="Sonjak S."/>
            <person name="Turk M."/>
            <person name="Zajc J."/>
            <person name="Zalar P."/>
            <person name="Grube M."/>
            <person name="Sun H."/>
            <person name="Han J."/>
            <person name="Sharma A."/>
            <person name="Chiniquy J."/>
            <person name="Ngan C.Y."/>
            <person name="Lipzen A."/>
            <person name="Barry K."/>
            <person name="Grigoriev I.V."/>
            <person name="Gunde-Cimerman N."/>
        </authorList>
    </citation>
    <scope>NUCLEOTIDE SEQUENCE [LARGE SCALE GENOMIC DNA]</scope>
    <source>
        <strain evidence="2 3">EXF-150</strain>
    </source>
</reference>
<dbReference type="HOGENOM" id="CLU_022883_4_1_1"/>
<keyword evidence="1" id="KW-0472">Membrane</keyword>
<evidence type="ECO:0000256" key="1">
    <source>
        <dbReference type="SAM" id="Phobius"/>
    </source>
</evidence>
<feature type="transmembrane region" description="Helical" evidence="1">
    <location>
        <begin position="215"/>
        <end position="234"/>
    </location>
</feature>
<feature type="transmembrane region" description="Helical" evidence="1">
    <location>
        <begin position="359"/>
        <end position="377"/>
    </location>
</feature>
<dbReference type="AlphaFoldDB" id="A0A074XWD3"/>
<dbReference type="OrthoDB" id="9451547at2759"/>
<accession>A0A074XWD3</accession>
<organism evidence="2 3">
    <name type="scientific">Aureobasidium pullulans EXF-150</name>
    <dbReference type="NCBI Taxonomy" id="1043002"/>
    <lineage>
        <taxon>Eukaryota</taxon>
        <taxon>Fungi</taxon>
        <taxon>Dikarya</taxon>
        <taxon>Ascomycota</taxon>
        <taxon>Pezizomycotina</taxon>
        <taxon>Dothideomycetes</taxon>
        <taxon>Dothideomycetidae</taxon>
        <taxon>Dothideales</taxon>
        <taxon>Saccotheciaceae</taxon>
        <taxon>Aureobasidium</taxon>
    </lineage>
</organism>
<feature type="transmembrane region" description="Helical" evidence="1">
    <location>
        <begin position="240"/>
        <end position="262"/>
    </location>
</feature>
<keyword evidence="3" id="KW-1185">Reference proteome</keyword>
<evidence type="ECO:0000313" key="3">
    <source>
        <dbReference type="Proteomes" id="UP000030706"/>
    </source>
</evidence>
<gene>
    <name evidence="2" type="ORF">M438DRAFT_409842</name>
</gene>
<feature type="transmembrane region" description="Helical" evidence="1">
    <location>
        <begin position="328"/>
        <end position="347"/>
    </location>
</feature>
<dbReference type="EMBL" id="KL585011">
    <property type="protein sequence ID" value="KEQ78991.1"/>
    <property type="molecule type" value="Genomic_DNA"/>
</dbReference>
<dbReference type="RefSeq" id="XP_029755178.1">
    <property type="nucleotide sequence ID" value="XM_029910045.1"/>
</dbReference>
<dbReference type="PANTHER" id="PTHR35043">
    <property type="entry name" value="TRANSCRIPTION FACTOR DOMAIN-CONTAINING PROTEIN"/>
    <property type="match status" value="1"/>
</dbReference>
<proteinExistence type="predicted"/>
<evidence type="ECO:0000313" key="2">
    <source>
        <dbReference type="EMBL" id="KEQ78991.1"/>
    </source>
</evidence>
<sequence length="441" mass="50409">MAFVYPNCTLPAELLPRFVGAARFRSTADILWYCLVPITISVWSVQRPNAAPAPTPKDPRWRIRVWQKHLSRPATKLLWMCIMLAAPDIVFARATANVFAAWQNHSELKTWADKDKVEWSFTHTMTANMGGIRVIFDRHICDEETSDPRPHKPLVDGARGLDDEHAKRYRGALRMETGVWTLDSKQLIKARHCHIIKKLPKISREDLDDKNKSDFMVFLGAVLPLIYAALQFGARRYQDLPSALLEIETMAFVTCAFSLYFVDIKKPMDLNVPFDFPASKDATIRSIKNVARAAPKPMMGWHREYNSPRITNGSIPQTESGSRLSYDVMDCALSSMAILFGGIHLFAWDYQFPTELEQLLWRIAALFTMFLPILWVVAVQLESRLRPGDRVKKFIDCVRWVTLAPPYVLARLFIIVEGFRSLYFLSTDAYVATWGLGFLGF</sequence>
<feature type="transmembrane region" description="Helical" evidence="1">
    <location>
        <begin position="397"/>
        <end position="416"/>
    </location>
</feature>
<dbReference type="PANTHER" id="PTHR35043:SF7">
    <property type="entry name" value="TRANSCRIPTION FACTOR DOMAIN-CONTAINING PROTEIN"/>
    <property type="match status" value="1"/>
</dbReference>
<keyword evidence="1" id="KW-0812">Transmembrane</keyword>